<reference evidence="2" key="1">
    <citation type="submission" date="2020-06" db="EMBL/GenBank/DDBJ databases">
        <title>WGS assembly of Ceratodon purpureus strain R40.</title>
        <authorList>
            <person name="Carey S.B."/>
            <person name="Jenkins J."/>
            <person name="Shu S."/>
            <person name="Lovell J.T."/>
            <person name="Sreedasyam A."/>
            <person name="Maumus F."/>
            <person name="Tiley G.P."/>
            <person name="Fernandez-Pozo N."/>
            <person name="Barry K."/>
            <person name="Chen C."/>
            <person name="Wang M."/>
            <person name="Lipzen A."/>
            <person name="Daum C."/>
            <person name="Saski C.A."/>
            <person name="Payton A.C."/>
            <person name="Mcbreen J.C."/>
            <person name="Conrad R.E."/>
            <person name="Kollar L.M."/>
            <person name="Olsson S."/>
            <person name="Huttunen S."/>
            <person name="Landis J.B."/>
            <person name="Wickett N.J."/>
            <person name="Johnson M.G."/>
            <person name="Rensing S.A."/>
            <person name="Grimwood J."/>
            <person name="Schmutz J."/>
            <person name="Mcdaniel S.F."/>
        </authorList>
    </citation>
    <scope>NUCLEOTIDE SEQUENCE</scope>
    <source>
        <strain evidence="2">R40</strain>
    </source>
</reference>
<accession>A0A8T0GXW3</accession>
<protein>
    <recommendedName>
        <fullName evidence="1">Dof-type domain-containing protein</fullName>
    </recommendedName>
</protein>
<dbReference type="Pfam" id="PF02701">
    <property type="entry name" value="Zn_ribbon_Dof"/>
    <property type="match status" value="1"/>
</dbReference>
<dbReference type="InterPro" id="IPR003851">
    <property type="entry name" value="Znf_Dof"/>
</dbReference>
<evidence type="ECO:0000313" key="2">
    <source>
        <dbReference type="EMBL" id="KAG0564526.1"/>
    </source>
</evidence>
<gene>
    <name evidence="2" type="ORF">KC19_8G117700</name>
</gene>
<organism evidence="2 3">
    <name type="scientific">Ceratodon purpureus</name>
    <name type="common">Fire moss</name>
    <name type="synonym">Dicranum purpureum</name>
    <dbReference type="NCBI Taxonomy" id="3225"/>
    <lineage>
        <taxon>Eukaryota</taxon>
        <taxon>Viridiplantae</taxon>
        <taxon>Streptophyta</taxon>
        <taxon>Embryophyta</taxon>
        <taxon>Bryophyta</taxon>
        <taxon>Bryophytina</taxon>
        <taxon>Bryopsida</taxon>
        <taxon>Dicranidae</taxon>
        <taxon>Pseudoditrichales</taxon>
        <taxon>Ditrichaceae</taxon>
        <taxon>Ceratodon</taxon>
    </lineage>
</organism>
<dbReference type="GO" id="GO:0006355">
    <property type="term" value="P:regulation of DNA-templated transcription"/>
    <property type="evidence" value="ECO:0007669"/>
    <property type="project" value="InterPro"/>
</dbReference>
<keyword evidence="3" id="KW-1185">Reference proteome</keyword>
<dbReference type="Proteomes" id="UP000822688">
    <property type="component" value="Chromosome 8"/>
</dbReference>
<dbReference type="EMBL" id="CM026429">
    <property type="protein sequence ID" value="KAG0564526.1"/>
    <property type="molecule type" value="Genomic_DNA"/>
</dbReference>
<dbReference type="AlphaFoldDB" id="A0A8T0GXW3"/>
<feature type="domain" description="Dof-type" evidence="1">
    <location>
        <begin position="20"/>
        <end position="77"/>
    </location>
</feature>
<dbReference type="GO" id="GO:0003677">
    <property type="term" value="F:DNA binding"/>
    <property type="evidence" value="ECO:0007669"/>
    <property type="project" value="InterPro"/>
</dbReference>
<evidence type="ECO:0000313" key="3">
    <source>
        <dbReference type="Proteomes" id="UP000822688"/>
    </source>
</evidence>
<name>A0A8T0GXW3_CERPU</name>
<proteinExistence type="predicted"/>
<sequence>MDTRNLLYDQLPHDLAQLPRVCPRSGCPSPNDVELKYFNNKSNAGFTQPRFFCNGCHNFFTLGGKLRETRSSKSISKHKVGRKLRGSNEPISTKSILKDEIKTSKTPHELIKRNTTDKLKIIETLKEILYNDNIVPMTNGSHYDVIYSPKVEQSRKEMKLLEDKIKSYLLKVQISFLDIDTNRSVKCLEKLCENIKIHVVQNLSHEASELKDIKVENEIIENFLIQLERLDYEAFTINEIIRIVEIGKHFSKLLKN</sequence>
<comment type="caution">
    <text evidence="2">The sequence shown here is derived from an EMBL/GenBank/DDBJ whole genome shotgun (WGS) entry which is preliminary data.</text>
</comment>
<evidence type="ECO:0000259" key="1">
    <source>
        <dbReference type="Pfam" id="PF02701"/>
    </source>
</evidence>